<evidence type="ECO:0008006" key="3">
    <source>
        <dbReference type="Google" id="ProtNLM"/>
    </source>
</evidence>
<dbReference type="Gene3D" id="3.40.30.10">
    <property type="entry name" value="Glutaredoxin"/>
    <property type="match status" value="1"/>
</dbReference>
<keyword evidence="2" id="KW-1185">Reference proteome</keyword>
<evidence type="ECO:0000313" key="1">
    <source>
        <dbReference type="EMBL" id="KZE68720.1"/>
    </source>
</evidence>
<dbReference type="InterPro" id="IPR036249">
    <property type="entry name" value="Thioredoxin-like_sf"/>
</dbReference>
<dbReference type="AlphaFoldDB" id="A0A165P281"/>
<reference evidence="2" key="1">
    <citation type="submission" date="2016-01" db="EMBL/GenBank/DDBJ databases">
        <title>Draft genome of Chromobacterium sp. F49.</title>
        <authorList>
            <person name="Hong K.W."/>
        </authorList>
    </citation>
    <scope>NUCLEOTIDE SEQUENCE [LARGE SCALE GENOMIC DNA]</scope>
    <source>
        <strain evidence="2">P7IIIA</strain>
    </source>
</reference>
<name>A0A165P281_9BACL</name>
<dbReference type="Proteomes" id="UP000076567">
    <property type="component" value="Unassembled WGS sequence"/>
</dbReference>
<sequence length="129" mass="14754">MSVKVIVVSPADREQIQEFLDVHGVFPFEIYGDPELNVYHEMGNHHMSTVKTLLSVGADLIKGEVKISDMLPKEKDERKHFLSAVKNQDVNVQGSSWVFDRNGEVLWKHMDDSPEDHAKVDEVLKQLQK</sequence>
<dbReference type="SUPFAM" id="SSF52833">
    <property type="entry name" value="Thioredoxin-like"/>
    <property type="match status" value="1"/>
</dbReference>
<evidence type="ECO:0000313" key="2">
    <source>
        <dbReference type="Proteomes" id="UP000076567"/>
    </source>
</evidence>
<dbReference type="InterPro" id="IPR032801">
    <property type="entry name" value="PXL2A/B/C"/>
</dbReference>
<accession>A0A165P281</accession>
<dbReference type="Pfam" id="PF13911">
    <property type="entry name" value="AhpC-TSA_2"/>
    <property type="match status" value="1"/>
</dbReference>
<protein>
    <recommendedName>
        <fullName evidence="3">Redoxin domain-containing protein</fullName>
    </recommendedName>
</protein>
<organism evidence="1 2">
    <name type="scientific">Fictibacillus phosphorivorans</name>
    <dbReference type="NCBI Taxonomy" id="1221500"/>
    <lineage>
        <taxon>Bacteria</taxon>
        <taxon>Bacillati</taxon>
        <taxon>Bacillota</taxon>
        <taxon>Bacilli</taxon>
        <taxon>Bacillales</taxon>
        <taxon>Fictibacillaceae</taxon>
        <taxon>Fictibacillus</taxon>
    </lineage>
</organism>
<comment type="caution">
    <text evidence="1">The sequence shown here is derived from an EMBL/GenBank/DDBJ whole genome shotgun (WGS) entry which is preliminary data.</text>
</comment>
<proteinExistence type="predicted"/>
<gene>
    <name evidence="1" type="ORF">AWM68_00090</name>
</gene>
<dbReference type="EMBL" id="LRFC01000001">
    <property type="protein sequence ID" value="KZE68720.1"/>
    <property type="molecule type" value="Genomic_DNA"/>
</dbReference>